<gene>
    <name evidence="2" type="ORF">Goklo_000034</name>
</gene>
<evidence type="ECO:0000259" key="1">
    <source>
        <dbReference type="Pfam" id="PF24924"/>
    </source>
</evidence>
<dbReference type="PANTHER" id="PTHR48200">
    <property type="entry name" value="PROTEIN, PUTATIVE-RELATED"/>
    <property type="match status" value="1"/>
</dbReference>
<dbReference type="PANTHER" id="PTHR48200:SF1">
    <property type="entry name" value="AMINOTRANSFERASE-LIKE PLANT MOBILE DOMAIN-CONTAINING PROTEIN"/>
    <property type="match status" value="1"/>
</dbReference>
<dbReference type="AlphaFoldDB" id="A0A7J8WBX8"/>
<sequence>MGLHLDLPYLLDMKVDKYLFRALAQFWNSAYSCFTFRKVDLVPTIKEYMALLRCSKIQVDRIYSKAVSAPFLRRLTNITVIDLFDRLDNRVTPVPAILAKMFRLLNACRRVFSEKYSPLKEVVATPRRDDISMEK</sequence>
<dbReference type="Pfam" id="PF24924">
    <property type="entry name" value="DUF7745"/>
    <property type="match status" value="1"/>
</dbReference>
<dbReference type="InterPro" id="IPR056647">
    <property type="entry name" value="DUF7745"/>
</dbReference>
<evidence type="ECO:0000313" key="3">
    <source>
        <dbReference type="Proteomes" id="UP000593573"/>
    </source>
</evidence>
<proteinExistence type="predicted"/>
<organism evidence="2 3">
    <name type="scientific">Gossypium klotzschianum</name>
    <dbReference type="NCBI Taxonomy" id="34286"/>
    <lineage>
        <taxon>Eukaryota</taxon>
        <taxon>Viridiplantae</taxon>
        <taxon>Streptophyta</taxon>
        <taxon>Embryophyta</taxon>
        <taxon>Tracheophyta</taxon>
        <taxon>Spermatophyta</taxon>
        <taxon>Magnoliopsida</taxon>
        <taxon>eudicotyledons</taxon>
        <taxon>Gunneridae</taxon>
        <taxon>Pentapetalae</taxon>
        <taxon>rosids</taxon>
        <taxon>malvids</taxon>
        <taxon>Malvales</taxon>
        <taxon>Malvaceae</taxon>
        <taxon>Malvoideae</taxon>
        <taxon>Gossypium</taxon>
    </lineage>
</organism>
<reference evidence="2 3" key="1">
    <citation type="journal article" date="2019" name="Genome Biol. Evol.">
        <title>Insights into the evolution of the New World diploid cottons (Gossypium, subgenus Houzingenia) based on genome sequencing.</title>
        <authorList>
            <person name="Grover C.E."/>
            <person name="Arick M.A. 2nd"/>
            <person name="Thrash A."/>
            <person name="Conover J.L."/>
            <person name="Sanders W.S."/>
            <person name="Peterson D.G."/>
            <person name="Frelichowski J.E."/>
            <person name="Scheffler J.A."/>
            <person name="Scheffler B.E."/>
            <person name="Wendel J.F."/>
        </authorList>
    </citation>
    <scope>NUCLEOTIDE SEQUENCE [LARGE SCALE GENOMIC DNA]</scope>
    <source>
        <strain evidence="2">57</strain>
        <tissue evidence="2">Leaf</tissue>
    </source>
</reference>
<name>A0A7J8WBX8_9ROSI</name>
<evidence type="ECO:0000313" key="2">
    <source>
        <dbReference type="EMBL" id="MBA0672571.1"/>
    </source>
</evidence>
<keyword evidence="3" id="KW-1185">Reference proteome</keyword>
<dbReference type="Proteomes" id="UP000593573">
    <property type="component" value="Unassembled WGS sequence"/>
</dbReference>
<feature type="domain" description="DUF7745" evidence="1">
    <location>
        <begin position="9"/>
        <end position="81"/>
    </location>
</feature>
<comment type="caution">
    <text evidence="2">The sequence shown here is derived from an EMBL/GenBank/DDBJ whole genome shotgun (WGS) entry which is preliminary data.</text>
</comment>
<dbReference type="EMBL" id="JABFAB010245204">
    <property type="protein sequence ID" value="MBA0672571.1"/>
    <property type="molecule type" value="Genomic_DNA"/>
</dbReference>
<protein>
    <recommendedName>
        <fullName evidence="1">DUF7745 domain-containing protein</fullName>
    </recommendedName>
</protein>
<accession>A0A7J8WBX8</accession>
<dbReference type="OrthoDB" id="989156at2759"/>